<accession>A0A176QH65</accession>
<evidence type="ECO:0000313" key="3">
    <source>
        <dbReference type="Proteomes" id="UP000076976"/>
    </source>
</evidence>
<dbReference type="PANTHER" id="PTHR33164">
    <property type="entry name" value="TRANSCRIPTIONAL REGULATOR, MARR FAMILY"/>
    <property type="match status" value="1"/>
</dbReference>
<evidence type="ECO:0000313" key="2">
    <source>
        <dbReference type="EMBL" id="OAB89137.1"/>
    </source>
</evidence>
<sequence length="127" mass="13545">MRSAHCHVDHALSTAVAQVGLSLVEFTVLDILEEQVDAHLRMQDVACVAALTTGATTRLVGRLESRGLLRRVICASDRRGIYTELTDDGRDLLATARPVHDAALRACLEDPATVAAVSSAAAAISRR</sequence>
<dbReference type="GO" id="GO:0003700">
    <property type="term" value="F:DNA-binding transcription factor activity"/>
    <property type="evidence" value="ECO:0007669"/>
    <property type="project" value="InterPro"/>
</dbReference>
<dbReference type="PANTHER" id="PTHR33164:SF99">
    <property type="entry name" value="MARR FAMILY REGULATORY PROTEIN"/>
    <property type="match status" value="1"/>
</dbReference>
<organism evidence="2 3">
    <name type="scientific">Janibacter melonis</name>
    <dbReference type="NCBI Taxonomy" id="262209"/>
    <lineage>
        <taxon>Bacteria</taxon>
        <taxon>Bacillati</taxon>
        <taxon>Actinomycetota</taxon>
        <taxon>Actinomycetes</taxon>
        <taxon>Micrococcales</taxon>
        <taxon>Intrasporangiaceae</taxon>
        <taxon>Janibacter</taxon>
    </lineage>
</organism>
<dbReference type="Proteomes" id="UP000076976">
    <property type="component" value="Unassembled WGS sequence"/>
</dbReference>
<evidence type="ECO:0000259" key="1">
    <source>
        <dbReference type="PROSITE" id="PS50995"/>
    </source>
</evidence>
<dbReference type="PRINTS" id="PR00598">
    <property type="entry name" value="HTHMARR"/>
</dbReference>
<dbReference type="InterPro" id="IPR036390">
    <property type="entry name" value="WH_DNA-bd_sf"/>
</dbReference>
<protein>
    <recommendedName>
        <fullName evidence="1">HTH marR-type domain-containing protein</fullName>
    </recommendedName>
</protein>
<reference evidence="2 3" key="1">
    <citation type="submission" date="2016-01" db="EMBL/GenBank/DDBJ databases">
        <title>Janibacter melonis strain CD11_4 genome sequencing and assembly.</title>
        <authorList>
            <person name="Nair G.R."/>
            <person name="Kaur G."/>
            <person name="Chander A.M."/>
            <person name="Mayilraj S."/>
        </authorList>
    </citation>
    <scope>NUCLEOTIDE SEQUENCE [LARGE SCALE GENOMIC DNA]</scope>
    <source>
        <strain evidence="2 3">CD11-4</strain>
    </source>
</reference>
<dbReference type="AlphaFoldDB" id="A0A176QH65"/>
<dbReference type="SUPFAM" id="SSF46785">
    <property type="entry name" value="Winged helix' DNA-binding domain"/>
    <property type="match status" value="1"/>
</dbReference>
<dbReference type="STRING" id="262209.AWH69_04410"/>
<dbReference type="Gene3D" id="1.10.10.10">
    <property type="entry name" value="Winged helix-like DNA-binding domain superfamily/Winged helix DNA-binding domain"/>
    <property type="match status" value="1"/>
</dbReference>
<dbReference type="SMART" id="SM00347">
    <property type="entry name" value="HTH_MARR"/>
    <property type="match status" value="1"/>
</dbReference>
<proteinExistence type="predicted"/>
<feature type="domain" description="HTH marR-type" evidence="1">
    <location>
        <begin position="1"/>
        <end position="127"/>
    </location>
</feature>
<dbReference type="Pfam" id="PF01047">
    <property type="entry name" value="MarR"/>
    <property type="match status" value="1"/>
</dbReference>
<dbReference type="InterPro" id="IPR036388">
    <property type="entry name" value="WH-like_DNA-bd_sf"/>
</dbReference>
<comment type="caution">
    <text evidence="2">The sequence shown here is derived from an EMBL/GenBank/DDBJ whole genome shotgun (WGS) entry which is preliminary data.</text>
</comment>
<keyword evidence="3" id="KW-1185">Reference proteome</keyword>
<dbReference type="PROSITE" id="PS50995">
    <property type="entry name" value="HTH_MARR_2"/>
    <property type="match status" value="1"/>
</dbReference>
<name>A0A176QH65_9MICO</name>
<dbReference type="InterPro" id="IPR000835">
    <property type="entry name" value="HTH_MarR-typ"/>
</dbReference>
<dbReference type="GO" id="GO:0006950">
    <property type="term" value="P:response to stress"/>
    <property type="evidence" value="ECO:0007669"/>
    <property type="project" value="TreeGrafter"/>
</dbReference>
<gene>
    <name evidence="2" type="ORF">AWH69_04410</name>
</gene>
<dbReference type="InterPro" id="IPR039422">
    <property type="entry name" value="MarR/SlyA-like"/>
</dbReference>
<dbReference type="EMBL" id="LQZG01000001">
    <property type="protein sequence ID" value="OAB89137.1"/>
    <property type="molecule type" value="Genomic_DNA"/>
</dbReference>